<accession>A0ABR3P8I3</accession>
<dbReference type="PANTHER" id="PTHR31344:SF0">
    <property type="entry name" value="NUCLEAR PORE COMPLEX PROTEIN NUP205"/>
    <property type="match status" value="1"/>
</dbReference>
<evidence type="ECO:0000256" key="4">
    <source>
        <dbReference type="ARBA" id="ARBA00023242"/>
    </source>
</evidence>
<gene>
    <name evidence="5" type="ORF">AAFC00_002780</name>
</gene>
<evidence type="ECO:0000256" key="3">
    <source>
        <dbReference type="ARBA" id="ARBA00022448"/>
    </source>
</evidence>
<comment type="similarity">
    <text evidence="2">Belongs to the NUP186/NUP192/NUP205 family.</text>
</comment>
<comment type="caution">
    <text evidence="5">The sequence shown here is derived from an EMBL/GenBank/DDBJ whole genome shotgun (WGS) entry which is preliminary data.</text>
</comment>
<sequence length="1648" mass="182187">MEEDDTLTMLQGLQADLVAFSEARLANLERLWAELEGSISDFRKLLEKQQRNDKSRQALKGNTVTIDDVEYSINNEFREDVIQVADELDLDELEAAKLYLQSRDTAVEIDRPVSLAAIFRFHGQRETLLHALRLSIQQSGELDLEPEHREVFGQVARLVTQGEQPNSGWKFFRKCIVSMGEIEEWLRKIQDRLQSASVIGQSVMGYALEALEFERDSLLKQHESLGAILSGLAKEGHAQIHDYQFLMSKTSVLDKVDSIVLHYVPALISLASAFGPLDSTTTITDARGLDQTFSDTTNNSRWKLTEFRAAASAFWLAEYSSRYIEPPVDDSLRGVDLEAESETRSKRLMDSIQNGALEFILLLCSQIRAEEWHDPAKADLVAFLLRGVESQRNSALHASDYFQELLSQSLQLFSDAFISNMPDTIRRLKFEEDEQRRNMSTRAPHGGSQYSLHLERFLLIISYAFQGFPDAAQSFWSDPDGNLYGFLQWASKRQSTPRAATFCEMFRSIAEDQECADAAHKFLLEDATTTSAKLRRGAPLSWVQIFNELSFYAPGPTEKTAELSVPIVEPESELMLECYLRLIAHMCRKSENARMFILGHPTVHLHEILLELAARSNVTTRLRACIYSCIAALLTDKIGEASNSMWEVLDSWLHGIPVAPAKPGTQKVQSPSNPSMEGKARLEAIAMGFDEPNAFTRLLHVMVSPSAEQTDLGDLLPFPEQLGTQYRMPGIEEYVDFVLDRVFAKKTLDLMETNQIWELRCTCLDFIVTCLSTFNEDLVIFANSTNLPVDSVISTSTLAAYVRLHPFARVMEWLFNDGVAAALFAAAHEEIVTVASAAPGSPRVVALCRSIQVINLVLKLQSTYFDIVRPVIKLQSQGRERTIANPALASFEDVILNHVNLIVDLGLYCGTGHQDLTMLSLHLLQSLATARKLSISSGAAHAGSRVLAALQQDYDVDRIALGFIAPLQLDPRELEMGELGPGIAIKQAILDLLNTSLEMSSNRPALAHCLLGFTCGERTVSVPPEGLFSRGGSLFHAVAKLSADTISLGQSNSLAWLSAIRRTSCQIIHKLVRSPLTERLVLDDLRESGYADAVAVTQQSISPDTLWCGRTCADPEFLSSDSAPVFRDFLVQRTAFFEHASLEIRSTVQRNSPTLRQKIVASLLGITTIASGEQIQHASIFEMFDFIDLDVALPFQMTERKFVGSIDFSICRTENPDRGTVYDLRLVKELLLLKEAELHKSGQLTDSAAAQQCSAEADAVMLCFQSENQYAAGLAGQRSALNAWVQLVALMLAMGDFEPAPKTALVLQALQIVLPKLDKTLIEDSPVTLPLARLTYNLVRVADTSAAAASTRDGNAANDRLTHAFRTALRGVASATGTGELRETCYQIIRHFLKEVVLPAGNAAPMLRQSAKTIEHGGERLVDTICEDALSSQGTCRISALLAIEVSIQLFQGAKSSYIIRSLSRLNFISVLVDSIRAIAAEFSEQRAGQDLTTLLSYVHTGLAVLLRASQSNDGATAILESGLFSAIRDSQLFATDPDIGLDVDNAEALENFYRLLTSLLRVIVSVVITKGPRNQQIIAQARQFLNDNRQCMQGVFKAANRGEKLSTEGRKALEELVDGFTVLISASGFLEVDEQPTGPKTTSQMFT</sequence>
<dbReference type="InterPro" id="IPR021827">
    <property type="entry name" value="Nup186/Nup192/Nup205"/>
</dbReference>
<keyword evidence="4" id="KW-0539">Nucleus</keyword>
<dbReference type="RefSeq" id="XP_069198653.1">
    <property type="nucleotide sequence ID" value="XM_069342145.1"/>
</dbReference>
<evidence type="ECO:0000256" key="1">
    <source>
        <dbReference type="ARBA" id="ARBA00004123"/>
    </source>
</evidence>
<keyword evidence="6" id="KW-1185">Reference proteome</keyword>
<proteinExistence type="inferred from homology"/>
<evidence type="ECO:0008006" key="7">
    <source>
        <dbReference type="Google" id="ProtNLM"/>
    </source>
</evidence>
<evidence type="ECO:0000313" key="6">
    <source>
        <dbReference type="Proteomes" id="UP001562354"/>
    </source>
</evidence>
<organism evidence="5 6">
    <name type="scientific">Neodothiora populina</name>
    <dbReference type="NCBI Taxonomy" id="2781224"/>
    <lineage>
        <taxon>Eukaryota</taxon>
        <taxon>Fungi</taxon>
        <taxon>Dikarya</taxon>
        <taxon>Ascomycota</taxon>
        <taxon>Pezizomycotina</taxon>
        <taxon>Dothideomycetes</taxon>
        <taxon>Dothideomycetidae</taxon>
        <taxon>Dothideales</taxon>
        <taxon>Dothioraceae</taxon>
        <taxon>Neodothiora</taxon>
    </lineage>
</organism>
<evidence type="ECO:0000313" key="5">
    <source>
        <dbReference type="EMBL" id="KAL1302377.1"/>
    </source>
</evidence>
<dbReference type="GeneID" id="95976482"/>
<dbReference type="Proteomes" id="UP001562354">
    <property type="component" value="Unassembled WGS sequence"/>
</dbReference>
<dbReference type="Pfam" id="PF11894">
    <property type="entry name" value="Nup192"/>
    <property type="match status" value="1"/>
</dbReference>
<reference evidence="5 6" key="1">
    <citation type="submission" date="2024-07" db="EMBL/GenBank/DDBJ databases">
        <title>Draft sequence of the Neodothiora populina.</title>
        <authorList>
            <person name="Drown D.D."/>
            <person name="Schuette U.S."/>
            <person name="Buechlein A.B."/>
            <person name="Rusch D.R."/>
            <person name="Winton L.W."/>
            <person name="Adams G.A."/>
        </authorList>
    </citation>
    <scope>NUCLEOTIDE SEQUENCE [LARGE SCALE GENOMIC DNA]</scope>
    <source>
        <strain evidence="5 6">CPC 39397</strain>
    </source>
</reference>
<evidence type="ECO:0000256" key="2">
    <source>
        <dbReference type="ARBA" id="ARBA00005892"/>
    </source>
</evidence>
<dbReference type="PANTHER" id="PTHR31344">
    <property type="entry name" value="NUCLEAR PORE COMPLEX PROTEIN NUP205"/>
    <property type="match status" value="1"/>
</dbReference>
<keyword evidence="3" id="KW-0813">Transport</keyword>
<protein>
    <recommendedName>
        <fullName evidence="7">Nuclear pore complex subunit Nup192</fullName>
    </recommendedName>
</protein>
<comment type="subcellular location">
    <subcellularLocation>
        <location evidence="1">Nucleus</location>
    </subcellularLocation>
</comment>
<dbReference type="EMBL" id="JBFMKM010000012">
    <property type="protein sequence ID" value="KAL1302377.1"/>
    <property type="molecule type" value="Genomic_DNA"/>
</dbReference>
<name>A0ABR3P8I3_9PEZI</name>